<reference evidence="2" key="2">
    <citation type="submission" date="2021-09" db="EMBL/GenBank/DDBJ databases">
        <authorList>
            <person name="Gilroy R."/>
        </authorList>
    </citation>
    <scope>NUCLEOTIDE SEQUENCE</scope>
    <source>
        <strain evidence="2">ChiSjej5B23-16112</strain>
    </source>
</reference>
<accession>A0A921HZS1</accession>
<dbReference type="SUPFAM" id="SSF53448">
    <property type="entry name" value="Nucleotide-diphospho-sugar transferases"/>
    <property type="match status" value="1"/>
</dbReference>
<evidence type="ECO:0000313" key="3">
    <source>
        <dbReference type="Proteomes" id="UP000769156"/>
    </source>
</evidence>
<dbReference type="AlphaFoldDB" id="A0A921HZS1"/>
<comment type="caution">
    <text evidence="2">The sequence shown here is derived from an EMBL/GenBank/DDBJ whole genome shotgun (WGS) entry which is preliminary data.</text>
</comment>
<sequence length="308" mass="34693">MKKPVLVIMAAGMGSRYGGLKQIDPVDKEGHIIMDFSMYDAKRAGFEKVIFIIKKEIEEDFKNTVGNRMSEIMEVEYAYQDLHNIPEGFDVPEGRVKPWGTAHAVLSAIDLIDGPFAVINADDYYGKEAFQVIYDYLSTHEDDEKYRYTMVGYQLGNTVTDNGHVARGLCDMNAAGELTGIHERTRIEKREGGIAYSEDDGETWVSVPADTTVSMNMWGFTRSILDEIKKGFPAFLEEGLKTNPMKCEYFLPSVVSDLIGQDKASVAVLHSADKWYGVTYKEDKPVVMAAIQKLKDDGVYPQHLWEQK</sequence>
<evidence type="ECO:0000259" key="1">
    <source>
        <dbReference type="Pfam" id="PF00483"/>
    </source>
</evidence>
<evidence type="ECO:0000313" key="2">
    <source>
        <dbReference type="EMBL" id="HJF93329.1"/>
    </source>
</evidence>
<feature type="domain" description="Nucleotidyl transferase" evidence="1">
    <location>
        <begin position="7"/>
        <end position="227"/>
    </location>
</feature>
<organism evidence="2 3">
    <name type="scientific">Lachnoclostridium phocaeense</name>
    <dbReference type="NCBI Taxonomy" id="1871021"/>
    <lineage>
        <taxon>Bacteria</taxon>
        <taxon>Bacillati</taxon>
        <taxon>Bacillota</taxon>
        <taxon>Clostridia</taxon>
        <taxon>Lachnospirales</taxon>
        <taxon>Lachnospiraceae</taxon>
    </lineage>
</organism>
<reference evidence="2" key="1">
    <citation type="journal article" date="2021" name="PeerJ">
        <title>Extensive microbial diversity within the chicken gut microbiome revealed by metagenomics and culture.</title>
        <authorList>
            <person name="Gilroy R."/>
            <person name="Ravi A."/>
            <person name="Getino M."/>
            <person name="Pursley I."/>
            <person name="Horton D.L."/>
            <person name="Alikhan N.F."/>
            <person name="Baker D."/>
            <person name="Gharbi K."/>
            <person name="Hall N."/>
            <person name="Watson M."/>
            <person name="Adriaenssens E.M."/>
            <person name="Foster-Nyarko E."/>
            <person name="Jarju S."/>
            <person name="Secka A."/>
            <person name="Antonio M."/>
            <person name="Oren A."/>
            <person name="Chaudhuri R.R."/>
            <person name="La Ragione R."/>
            <person name="Hildebrand F."/>
            <person name="Pallen M.J."/>
        </authorList>
    </citation>
    <scope>NUCLEOTIDE SEQUENCE</scope>
    <source>
        <strain evidence="2">ChiSjej5B23-16112</strain>
    </source>
</reference>
<proteinExistence type="predicted"/>
<name>A0A921HZS1_9FIRM</name>
<dbReference type="EMBL" id="DYVY01000020">
    <property type="protein sequence ID" value="HJF93329.1"/>
    <property type="molecule type" value="Genomic_DNA"/>
</dbReference>
<dbReference type="InterPro" id="IPR005835">
    <property type="entry name" value="NTP_transferase_dom"/>
</dbReference>
<dbReference type="Proteomes" id="UP000769156">
    <property type="component" value="Unassembled WGS sequence"/>
</dbReference>
<gene>
    <name evidence="2" type="ORF">K8V82_00865</name>
</gene>
<dbReference type="RefSeq" id="WP_076780252.1">
    <property type="nucleotide sequence ID" value="NZ_CALKQL010000022.1"/>
</dbReference>
<dbReference type="Gene3D" id="3.90.550.10">
    <property type="entry name" value="Spore Coat Polysaccharide Biosynthesis Protein SpsA, Chain A"/>
    <property type="match status" value="1"/>
</dbReference>
<dbReference type="InterPro" id="IPR029044">
    <property type="entry name" value="Nucleotide-diphossugar_trans"/>
</dbReference>
<protein>
    <submittedName>
        <fullName evidence="2">Nucleotidyltransferase</fullName>
    </submittedName>
</protein>
<dbReference type="Pfam" id="PF00483">
    <property type="entry name" value="NTP_transferase"/>
    <property type="match status" value="1"/>
</dbReference>
<dbReference type="OrthoDB" id="9779926at2"/>